<evidence type="ECO:0000256" key="1">
    <source>
        <dbReference type="SAM" id="MobiDB-lite"/>
    </source>
</evidence>
<sequence>MSQPPKPPQPPQGVPPEQPAGGFGAPQDPTPTAAAPQDAPGPTSGPTPTVFAPGGPAPAPGFGAPQGTAPGFGAPPAMPPRPQDRPPAAPQPAAQPAYGYPQAPPPPPGAPQAPPAPPGAPLAPPPGASQPPPPPGAPHIPPSPAGGYGYPGQAGPGAPTPVQPFPQYGGGGYPPPPAPPGGGSKKRMAIIVSAVTALVLVAGGGVWYATTGGDDKDDKTTNSATKGGKQEKGKETGGKGGSEDQKPKEGKLLFGADQPVVDDSRSAAGMWVTDKVFAKSDLDKVVGYGLSGGKQWEIPLPGDICSAPRHVTEDGRTAVVVAESPPSSSNRYGGPCNQIVALDLNNGKKLWQKSIKVGDRTVAFDEVTVGGGTVAAGSIQGGAAWTMDGKELWKPKPEDLCKDDGYGGGSKLVAVRRCGDYERPQMKIQTLDPVSGKAKSTFNLPNGVDGAHVVSTDPLVIGVKVGDHSGTGVSDFMAIDDSGSDGKLRSKISTENGKYQPRCSSSGVESCYKLAVGKDKLYLPTDDHQTGKSGEVGRVNEIVAFDLSNGQTKGKVDGRVSSTLVPLGVDKDGAVIGYQTAGWRDGGTVVSIDPQTLAAKVLLKNPVATQQVENQISPLFEQAVWAQGRLYLGRKYLHKPSPFAGGKEYVAMIWGAE</sequence>
<name>A0A5N5W0Y6_STRMB</name>
<proteinExistence type="predicted"/>
<dbReference type="OrthoDB" id="3679173at2"/>
<organism evidence="2 3">
    <name type="scientific">Streptomyces mobaraensis</name>
    <name type="common">Streptoverticillium mobaraense</name>
    <dbReference type="NCBI Taxonomy" id="35621"/>
    <lineage>
        <taxon>Bacteria</taxon>
        <taxon>Bacillati</taxon>
        <taxon>Actinomycetota</taxon>
        <taxon>Actinomycetes</taxon>
        <taxon>Kitasatosporales</taxon>
        <taxon>Streptomycetaceae</taxon>
        <taxon>Streptomyces</taxon>
    </lineage>
</organism>
<feature type="compositionally biased region" description="Pro residues" evidence="1">
    <location>
        <begin position="1"/>
        <end position="18"/>
    </location>
</feature>
<gene>
    <name evidence="2" type="ORF">FRZ00_27545</name>
</gene>
<feature type="compositionally biased region" description="Gly residues" evidence="1">
    <location>
        <begin position="146"/>
        <end position="155"/>
    </location>
</feature>
<reference evidence="2 3" key="1">
    <citation type="journal article" date="2019" name="Microb. Cell Fact.">
        <title>Exploring novel herbicidin analogues by transcriptional regulator overexpression and MS/MS molecular networking.</title>
        <authorList>
            <person name="Shi Y."/>
            <person name="Gu R."/>
            <person name="Li Y."/>
            <person name="Wang X."/>
            <person name="Ren W."/>
            <person name="Li X."/>
            <person name="Wang L."/>
            <person name="Xie Y."/>
            <person name="Hong B."/>
        </authorList>
    </citation>
    <scope>NUCLEOTIDE SEQUENCE [LARGE SCALE GENOMIC DNA]</scope>
    <source>
        <strain evidence="2 3">US-43</strain>
    </source>
</reference>
<feature type="compositionally biased region" description="Pro residues" evidence="1">
    <location>
        <begin position="102"/>
        <end position="144"/>
    </location>
</feature>
<dbReference type="Gene3D" id="2.130.10.10">
    <property type="entry name" value="YVTN repeat-like/Quinoprotein amine dehydrogenase"/>
    <property type="match status" value="2"/>
</dbReference>
<evidence type="ECO:0000313" key="3">
    <source>
        <dbReference type="Proteomes" id="UP000327000"/>
    </source>
</evidence>
<feature type="compositionally biased region" description="Low complexity" evidence="1">
    <location>
        <begin position="60"/>
        <end position="75"/>
    </location>
</feature>
<dbReference type="EMBL" id="VOKX01000108">
    <property type="protein sequence ID" value="KAB7835379.1"/>
    <property type="molecule type" value="Genomic_DNA"/>
</dbReference>
<dbReference type="InterPro" id="IPR011047">
    <property type="entry name" value="Quinoprotein_ADH-like_sf"/>
</dbReference>
<evidence type="ECO:0008006" key="4">
    <source>
        <dbReference type="Google" id="ProtNLM"/>
    </source>
</evidence>
<evidence type="ECO:0000313" key="2">
    <source>
        <dbReference type="EMBL" id="KAB7835379.1"/>
    </source>
</evidence>
<dbReference type="AlphaFoldDB" id="A0A5N5W0Y6"/>
<accession>A0A5N5W0Y6</accession>
<dbReference type="Proteomes" id="UP000327000">
    <property type="component" value="Unassembled WGS sequence"/>
</dbReference>
<protein>
    <recommendedName>
        <fullName evidence="4">PQQ-binding-like beta-propeller repeat protein</fullName>
    </recommendedName>
</protein>
<dbReference type="InterPro" id="IPR015943">
    <property type="entry name" value="WD40/YVTN_repeat-like_dom_sf"/>
</dbReference>
<feature type="compositionally biased region" description="Pro residues" evidence="1">
    <location>
        <begin position="76"/>
        <end position="90"/>
    </location>
</feature>
<comment type="caution">
    <text evidence="2">The sequence shown here is derived from an EMBL/GenBank/DDBJ whole genome shotgun (WGS) entry which is preliminary data.</text>
</comment>
<feature type="region of interest" description="Disordered" evidence="1">
    <location>
        <begin position="1"/>
        <end position="184"/>
    </location>
</feature>
<feature type="compositionally biased region" description="Low complexity" evidence="1">
    <location>
        <begin position="25"/>
        <end position="42"/>
    </location>
</feature>
<keyword evidence="3" id="KW-1185">Reference proteome</keyword>
<dbReference type="RefSeq" id="WP_152265405.1">
    <property type="nucleotide sequence ID" value="NZ_VOKX01000108.1"/>
</dbReference>
<feature type="compositionally biased region" description="Low complexity" evidence="1">
    <location>
        <begin position="91"/>
        <end position="101"/>
    </location>
</feature>
<feature type="region of interest" description="Disordered" evidence="1">
    <location>
        <begin position="209"/>
        <end position="253"/>
    </location>
</feature>
<feature type="compositionally biased region" description="Basic and acidic residues" evidence="1">
    <location>
        <begin position="228"/>
        <end position="251"/>
    </location>
</feature>
<dbReference type="SUPFAM" id="SSF50998">
    <property type="entry name" value="Quinoprotein alcohol dehydrogenase-like"/>
    <property type="match status" value="1"/>
</dbReference>